<keyword evidence="2" id="KW-1185">Reference proteome</keyword>
<name>A0ABP9R487_9RHOO</name>
<dbReference type="EMBL" id="BAABLD010000017">
    <property type="protein sequence ID" value="GAA5171556.1"/>
    <property type="molecule type" value="Genomic_DNA"/>
</dbReference>
<accession>A0ABP9R487</accession>
<evidence type="ECO:0008006" key="3">
    <source>
        <dbReference type="Google" id="ProtNLM"/>
    </source>
</evidence>
<sequence length="122" mass="13660">MQEIAKEARAKLNNLYAEKRDHLKPRGSGRNLISEEMSSYFYSGMAFDDAEALVEEMGGKISKRGRNLLLGNSPLAFSVIGEIEINSSFPTKTVIVFTLIPTDQNKYDTVQKVEIEFVINAI</sequence>
<organism evidence="1 2">
    <name type="scientific">Viridibacterium curvum</name>
    <dbReference type="NCBI Taxonomy" id="1101404"/>
    <lineage>
        <taxon>Bacteria</taxon>
        <taxon>Pseudomonadati</taxon>
        <taxon>Pseudomonadota</taxon>
        <taxon>Betaproteobacteria</taxon>
        <taxon>Rhodocyclales</taxon>
        <taxon>Rhodocyclaceae</taxon>
        <taxon>Viridibacterium</taxon>
    </lineage>
</organism>
<evidence type="ECO:0000313" key="1">
    <source>
        <dbReference type="EMBL" id="GAA5171556.1"/>
    </source>
</evidence>
<proteinExistence type="predicted"/>
<gene>
    <name evidence="1" type="ORF">GCM10025770_36320</name>
</gene>
<evidence type="ECO:0000313" key="2">
    <source>
        <dbReference type="Proteomes" id="UP001500547"/>
    </source>
</evidence>
<dbReference type="Proteomes" id="UP001500547">
    <property type="component" value="Unassembled WGS sequence"/>
</dbReference>
<comment type="caution">
    <text evidence="1">The sequence shown here is derived from an EMBL/GenBank/DDBJ whole genome shotgun (WGS) entry which is preliminary data.</text>
</comment>
<protein>
    <recommendedName>
        <fullName evidence="3">BRCT domain-containing protein</fullName>
    </recommendedName>
</protein>
<reference evidence="2" key="1">
    <citation type="journal article" date="2019" name="Int. J. Syst. Evol. Microbiol.">
        <title>The Global Catalogue of Microorganisms (GCM) 10K type strain sequencing project: providing services to taxonomists for standard genome sequencing and annotation.</title>
        <authorList>
            <consortium name="The Broad Institute Genomics Platform"/>
            <consortium name="The Broad Institute Genome Sequencing Center for Infectious Disease"/>
            <person name="Wu L."/>
            <person name="Ma J."/>
        </authorList>
    </citation>
    <scope>NUCLEOTIDE SEQUENCE [LARGE SCALE GENOMIC DNA]</scope>
    <source>
        <strain evidence="2">JCM 18715</strain>
    </source>
</reference>